<feature type="transmembrane region" description="Helical" evidence="1">
    <location>
        <begin position="154"/>
        <end position="171"/>
    </location>
</feature>
<keyword evidence="1" id="KW-0472">Membrane</keyword>
<dbReference type="OrthoDB" id="100102at2157"/>
<dbReference type="PaxDb" id="523849-OCC_11719"/>
<accession>H3ZNW1</accession>
<dbReference type="AlphaFoldDB" id="H3ZNW1"/>
<evidence type="ECO:0000313" key="2">
    <source>
        <dbReference type="EMBL" id="EHR78302.1"/>
    </source>
</evidence>
<dbReference type="STRING" id="523849.OCC_11719"/>
<sequence length="235" mass="26231">MKLEGVRPSNFSGIPLMIAILSLVLILGAMELSYWWMWTVGWIFIFASWGLSAKIENKTLILKYAFGLLPIKLKGEDIEEVLVLNRLEKGVLLRHFPGIGIAYMGVLVYALYRYFALPENLLPGYYVGVVALIVFSSSILISMAVPLGKTSHKLLITAAISIAGASLLWIKSHEVELIPMIVILAMIALWTVYDIDTEDYIVLKTKKGKYLLTSNAPRDKVEKAIKGIMEVLIDD</sequence>
<gene>
    <name evidence="2" type="ORF">OCC_11719</name>
</gene>
<dbReference type="RefSeq" id="WP_004068526.1">
    <property type="nucleotide sequence ID" value="NC_022084.1"/>
</dbReference>
<keyword evidence="1" id="KW-1133">Transmembrane helix</keyword>
<organism evidence="2 3">
    <name type="scientific">Thermococcus litoralis (strain ATCC 51850 / DSM 5473 / JCM 8560 / NS-C)</name>
    <dbReference type="NCBI Taxonomy" id="523849"/>
    <lineage>
        <taxon>Archaea</taxon>
        <taxon>Methanobacteriati</taxon>
        <taxon>Methanobacteriota</taxon>
        <taxon>Thermococci</taxon>
        <taxon>Thermococcales</taxon>
        <taxon>Thermococcaceae</taxon>
        <taxon>Thermococcus</taxon>
    </lineage>
</organism>
<dbReference type="KEGG" id="tlt:OCC_11719"/>
<dbReference type="HOGENOM" id="CLU_1163855_0_0_2"/>
<feature type="transmembrane region" description="Helical" evidence="1">
    <location>
        <begin position="12"/>
        <end position="29"/>
    </location>
</feature>
<feature type="transmembrane region" description="Helical" evidence="1">
    <location>
        <begin position="177"/>
        <end position="195"/>
    </location>
</feature>
<evidence type="ECO:0000313" key="3">
    <source>
        <dbReference type="Proteomes" id="UP000015502"/>
    </source>
</evidence>
<proteinExistence type="predicted"/>
<protein>
    <submittedName>
        <fullName evidence="2">Uncharacterized protein</fullName>
    </submittedName>
</protein>
<feature type="transmembrane region" description="Helical" evidence="1">
    <location>
        <begin position="124"/>
        <end position="147"/>
    </location>
</feature>
<reference evidence="2 3" key="1">
    <citation type="journal article" date="2012" name="J. Bacteriol.">
        <title>Genome sequence of the model hyperthermophilic archaeon Thermococcus litoralis NS-C.</title>
        <authorList>
            <person name="Gardner A.F."/>
            <person name="Kumar S."/>
            <person name="Perler F.B."/>
        </authorList>
    </citation>
    <scope>NUCLEOTIDE SEQUENCE [LARGE SCALE GENOMIC DNA]</scope>
    <source>
        <strain evidence="3">ATCC 51850 / DSM 5473 / JCM 8560 / NS-C</strain>
    </source>
</reference>
<feature type="transmembrane region" description="Helical" evidence="1">
    <location>
        <begin position="35"/>
        <end position="53"/>
    </location>
</feature>
<evidence type="ECO:0000256" key="1">
    <source>
        <dbReference type="SAM" id="Phobius"/>
    </source>
</evidence>
<dbReference type="EMBL" id="CP006670">
    <property type="protein sequence ID" value="EHR78302.1"/>
    <property type="molecule type" value="Genomic_DNA"/>
</dbReference>
<keyword evidence="1" id="KW-0812">Transmembrane</keyword>
<keyword evidence="3" id="KW-1185">Reference proteome</keyword>
<feature type="transmembrane region" description="Helical" evidence="1">
    <location>
        <begin position="92"/>
        <end position="112"/>
    </location>
</feature>
<name>H3ZNW1_THELN</name>
<dbReference type="Proteomes" id="UP000015502">
    <property type="component" value="Chromosome"/>
</dbReference>
<dbReference type="GeneID" id="16550080"/>